<name>A0A0E9XHA1_ANGAN</name>
<dbReference type="EMBL" id="GBXM01006470">
    <property type="protein sequence ID" value="JAI02108.1"/>
    <property type="molecule type" value="Transcribed_RNA"/>
</dbReference>
<organism evidence="1">
    <name type="scientific">Anguilla anguilla</name>
    <name type="common">European freshwater eel</name>
    <name type="synonym">Muraena anguilla</name>
    <dbReference type="NCBI Taxonomy" id="7936"/>
    <lineage>
        <taxon>Eukaryota</taxon>
        <taxon>Metazoa</taxon>
        <taxon>Chordata</taxon>
        <taxon>Craniata</taxon>
        <taxon>Vertebrata</taxon>
        <taxon>Euteleostomi</taxon>
        <taxon>Actinopterygii</taxon>
        <taxon>Neopterygii</taxon>
        <taxon>Teleostei</taxon>
        <taxon>Anguilliformes</taxon>
        <taxon>Anguillidae</taxon>
        <taxon>Anguilla</taxon>
    </lineage>
</organism>
<evidence type="ECO:0000313" key="1">
    <source>
        <dbReference type="EMBL" id="JAI02108.1"/>
    </source>
</evidence>
<accession>A0A0E9XHA1</accession>
<dbReference type="AlphaFoldDB" id="A0A0E9XHA1"/>
<proteinExistence type="predicted"/>
<protein>
    <submittedName>
        <fullName evidence="1">Uncharacterized protein</fullName>
    </submittedName>
</protein>
<sequence>MSDPDRQSRIHFFISLWSIPHILKLKLLKLSIGKAILYRWAITYKFTFLMGSI</sequence>
<reference evidence="1" key="2">
    <citation type="journal article" date="2015" name="Fish Shellfish Immunol.">
        <title>Early steps in the European eel (Anguilla anguilla)-Vibrio vulnificus interaction in the gills: Role of the RtxA13 toxin.</title>
        <authorList>
            <person name="Callol A."/>
            <person name="Pajuelo D."/>
            <person name="Ebbesson L."/>
            <person name="Teles M."/>
            <person name="MacKenzie S."/>
            <person name="Amaro C."/>
        </authorList>
    </citation>
    <scope>NUCLEOTIDE SEQUENCE</scope>
</reference>
<reference evidence="1" key="1">
    <citation type="submission" date="2014-11" db="EMBL/GenBank/DDBJ databases">
        <authorList>
            <person name="Amaro Gonzalez C."/>
        </authorList>
    </citation>
    <scope>NUCLEOTIDE SEQUENCE</scope>
</reference>